<dbReference type="EMBL" id="UYYB01028867">
    <property type="protein sequence ID" value="VDM73091.1"/>
    <property type="molecule type" value="Genomic_DNA"/>
</dbReference>
<name>A0A3P7IJ21_STRVU</name>
<dbReference type="AlphaFoldDB" id="A0A3P7IJ21"/>
<gene>
    <name evidence="1" type="ORF">SVUK_LOCUS8089</name>
</gene>
<accession>A0A3P7IJ21</accession>
<proteinExistence type="predicted"/>
<organism evidence="1 2">
    <name type="scientific">Strongylus vulgaris</name>
    <name type="common">Blood worm</name>
    <dbReference type="NCBI Taxonomy" id="40348"/>
    <lineage>
        <taxon>Eukaryota</taxon>
        <taxon>Metazoa</taxon>
        <taxon>Ecdysozoa</taxon>
        <taxon>Nematoda</taxon>
        <taxon>Chromadorea</taxon>
        <taxon>Rhabditida</taxon>
        <taxon>Rhabditina</taxon>
        <taxon>Rhabditomorpha</taxon>
        <taxon>Strongyloidea</taxon>
        <taxon>Strongylidae</taxon>
        <taxon>Strongylus</taxon>
    </lineage>
</organism>
<evidence type="ECO:0000313" key="1">
    <source>
        <dbReference type="EMBL" id="VDM73091.1"/>
    </source>
</evidence>
<protein>
    <submittedName>
        <fullName evidence="1">Uncharacterized protein</fullName>
    </submittedName>
</protein>
<dbReference type="OrthoDB" id="1701437at2759"/>
<reference evidence="1 2" key="1">
    <citation type="submission" date="2018-11" db="EMBL/GenBank/DDBJ databases">
        <authorList>
            <consortium name="Pathogen Informatics"/>
        </authorList>
    </citation>
    <scope>NUCLEOTIDE SEQUENCE [LARGE SCALE GENOMIC DNA]</scope>
</reference>
<sequence length="69" mass="8104">MTCESLRIEQVDANILDREYKQLVEQQLSALAIELPVSISRIWENIKPEVRLLIDGVLWTSRAYRGNRY</sequence>
<evidence type="ECO:0000313" key="2">
    <source>
        <dbReference type="Proteomes" id="UP000270094"/>
    </source>
</evidence>
<keyword evidence="2" id="KW-1185">Reference proteome</keyword>
<dbReference type="Proteomes" id="UP000270094">
    <property type="component" value="Unassembled WGS sequence"/>
</dbReference>